<dbReference type="RefSeq" id="WP_266937579.1">
    <property type="nucleotide sequence ID" value="NZ_CP107955.1"/>
</dbReference>
<feature type="transmembrane region" description="Helical" evidence="1">
    <location>
        <begin position="45"/>
        <end position="65"/>
    </location>
</feature>
<keyword evidence="1" id="KW-1133">Transmembrane helix</keyword>
<reference evidence="2 3" key="1">
    <citation type="submission" date="2023-02" db="EMBL/GenBank/DDBJ databases">
        <authorList>
            <person name="Maleckis M."/>
        </authorList>
    </citation>
    <scope>NUCLEOTIDE SEQUENCE [LARGE SCALE GENOMIC DNA]</scope>
    <source>
        <strain evidence="2 3">P8-A2</strain>
    </source>
</reference>
<comment type="caution">
    <text evidence="2">The sequence shown here is derived from an EMBL/GenBank/DDBJ whole genome shotgun (WGS) entry which is preliminary data.</text>
</comment>
<organism evidence="2 3">
    <name type="scientific">Streptomyces mirabilis</name>
    <dbReference type="NCBI Taxonomy" id="68239"/>
    <lineage>
        <taxon>Bacteria</taxon>
        <taxon>Bacillati</taxon>
        <taxon>Actinomycetota</taxon>
        <taxon>Actinomycetes</taxon>
        <taxon>Kitasatosporales</taxon>
        <taxon>Streptomycetaceae</taxon>
        <taxon>Streptomyces</taxon>
    </lineage>
</organism>
<protein>
    <submittedName>
        <fullName evidence="2">Uncharacterized protein</fullName>
    </submittedName>
</protein>
<keyword evidence="1" id="KW-0812">Transmembrane</keyword>
<keyword evidence="1" id="KW-0472">Membrane</keyword>
<name>A0ABU3V172_9ACTN</name>
<dbReference type="EMBL" id="JARAKF010000001">
    <property type="protein sequence ID" value="MDU8999926.1"/>
    <property type="molecule type" value="Genomic_DNA"/>
</dbReference>
<sequence>MRQVALHLGAMHLSGVILLCSFLIPPAWALDAYGAAPMSEPSADMPPFVIIASMLFACVGFHVLVQIPSGLLGTWLGRNHSGLISYASALVVAGVLTALALRVALHIEDVSLWADFMVRGSVGLAGYAWVSRRRVRPA</sequence>
<keyword evidence="3" id="KW-1185">Reference proteome</keyword>
<proteinExistence type="predicted"/>
<gene>
    <name evidence="2" type="ORF">PU648_47905</name>
</gene>
<feature type="transmembrane region" description="Helical" evidence="1">
    <location>
        <begin position="86"/>
        <end position="105"/>
    </location>
</feature>
<accession>A0ABU3V172</accession>
<evidence type="ECO:0000313" key="3">
    <source>
        <dbReference type="Proteomes" id="UP001257627"/>
    </source>
</evidence>
<evidence type="ECO:0000256" key="1">
    <source>
        <dbReference type="SAM" id="Phobius"/>
    </source>
</evidence>
<dbReference type="Proteomes" id="UP001257627">
    <property type="component" value="Unassembled WGS sequence"/>
</dbReference>
<evidence type="ECO:0000313" key="2">
    <source>
        <dbReference type="EMBL" id="MDU8999926.1"/>
    </source>
</evidence>